<evidence type="ECO:0000256" key="2">
    <source>
        <dbReference type="SAM" id="SignalP"/>
    </source>
</evidence>
<evidence type="ECO:0000256" key="1">
    <source>
        <dbReference type="SAM" id="MobiDB-lite"/>
    </source>
</evidence>
<keyword evidence="4" id="KW-1185">Reference proteome</keyword>
<name>A0ABD3QZL7_9STRA</name>
<sequence>MESPPLSRGSGAPPPPPLLRLLLAAACVPGIRAFSVPSNPSSSSSSSSSSRRRHDHGPLPFSNPQSPEEAIQNQLHYYKTGRLDVVYGTYCSPGNKESIGSFEEFERQVLIPPYDLIVGHERADVLLELVDVSPSLSGKDEEEEEDDEDDDEEGEEDDEDARILNARSRHPVWFWWEVSLVEEDDASTTDMMPMIVATSDDDNYDGNEDYRSTYDDFVDGGAALTVSSVFAASAAARRGGGAMQAQRGGTIERHELPTYLEGTFYKCQPKAWFSEDIMLEWVQEVLAPYIARPPPGIVRGQKTDLARHYAMDDEVDGDNVLLTLQSDQVLYDNVTSRLGGHRPPSWHHGYPLGNGLFVRCCRGGVLFHVARGGETCLLASIDGRCPGGRRRAGTRHDGITERALRHAHLTVAAQHVLIGERACAAFPRNHLGRRHGGGVFIVRLPYYFCY</sequence>
<dbReference type="Proteomes" id="UP001530315">
    <property type="component" value="Unassembled WGS sequence"/>
</dbReference>
<organism evidence="3 4">
    <name type="scientific">Stephanodiscus triporus</name>
    <dbReference type="NCBI Taxonomy" id="2934178"/>
    <lineage>
        <taxon>Eukaryota</taxon>
        <taxon>Sar</taxon>
        <taxon>Stramenopiles</taxon>
        <taxon>Ochrophyta</taxon>
        <taxon>Bacillariophyta</taxon>
        <taxon>Coscinodiscophyceae</taxon>
        <taxon>Thalassiosirophycidae</taxon>
        <taxon>Stephanodiscales</taxon>
        <taxon>Stephanodiscaceae</taxon>
        <taxon>Stephanodiscus</taxon>
    </lineage>
</organism>
<feature type="signal peptide" evidence="2">
    <location>
        <begin position="1"/>
        <end position="33"/>
    </location>
</feature>
<keyword evidence="2" id="KW-0732">Signal</keyword>
<comment type="caution">
    <text evidence="3">The sequence shown here is derived from an EMBL/GenBank/DDBJ whole genome shotgun (WGS) entry which is preliminary data.</text>
</comment>
<protein>
    <submittedName>
        <fullName evidence="3">Uncharacterized protein</fullName>
    </submittedName>
</protein>
<evidence type="ECO:0000313" key="4">
    <source>
        <dbReference type="Proteomes" id="UP001530315"/>
    </source>
</evidence>
<evidence type="ECO:0000313" key="3">
    <source>
        <dbReference type="EMBL" id="KAL3805730.1"/>
    </source>
</evidence>
<reference evidence="3 4" key="1">
    <citation type="submission" date="2024-10" db="EMBL/GenBank/DDBJ databases">
        <title>Updated reference genomes for cyclostephanoid diatoms.</title>
        <authorList>
            <person name="Roberts W.R."/>
            <person name="Alverson A.J."/>
        </authorList>
    </citation>
    <scope>NUCLEOTIDE SEQUENCE [LARGE SCALE GENOMIC DNA]</scope>
    <source>
        <strain evidence="3 4">AJA276-08</strain>
    </source>
</reference>
<gene>
    <name evidence="3" type="ORF">ACHAW5_010933</name>
</gene>
<proteinExistence type="predicted"/>
<accession>A0ABD3QZL7</accession>
<feature type="region of interest" description="Disordered" evidence="1">
    <location>
        <begin position="33"/>
        <end position="68"/>
    </location>
</feature>
<feature type="chain" id="PRO_5044804827" evidence="2">
    <location>
        <begin position="34"/>
        <end position="450"/>
    </location>
</feature>
<feature type="compositionally biased region" description="Acidic residues" evidence="1">
    <location>
        <begin position="140"/>
        <end position="160"/>
    </location>
</feature>
<feature type="region of interest" description="Disordered" evidence="1">
    <location>
        <begin position="133"/>
        <end position="163"/>
    </location>
</feature>
<dbReference type="EMBL" id="JALLAZ020000021">
    <property type="protein sequence ID" value="KAL3805730.1"/>
    <property type="molecule type" value="Genomic_DNA"/>
</dbReference>
<dbReference type="AlphaFoldDB" id="A0ABD3QZL7"/>